<feature type="domain" description="D-isomer specific 2-hydroxyacid dehydrogenase NAD-binding" evidence="8">
    <location>
        <begin position="555"/>
        <end position="626"/>
    </location>
</feature>
<dbReference type="PRINTS" id="PR01239">
    <property type="entry name" value="EP450IICYP52"/>
</dbReference>
<dbReference type="SUPFAM" id="SSF48264">
    <property type="entry name" value="Cytochrome P450"/>
    <property type="match status" value="1"/>
</dbReference>
<dbReference type="SUPFAM" id="SSF51735">
    <property type="entry name" value="NAD(P)-binding Rossmann-fold domains"/>
    <property type="match status" value="1"/>
</dbReference>
<evidence type="ECO:0000313" key="10">
    <source>
        <dbReference type="Proteomes" id="UP001303160"/>
    </source>
</evidence>
<dbReference type="SUPFAM" id="SSF52283">
    <property type="entry name" value="Formate/glycerate dehydrogenase catalytic domain-like"/>
    <property type="match status" value="1"/>
</dbReference>
<dbReference type="InterPro" id="IPR001128">
    <property type="entry name" value="Cyt_P450"/>
</dbReference>
<organism evidence="9 10">
    <name type="scientific">Triangularia verruculosa</name>
    <dbReference type="NCBI Taxonomy" id="2587418"/>
    <lineage>
        <taxon>Eukaryota</taxon>
        <taxon>Fungi</taxon>
        <taxon>Dikarya</taxon>
        <taxon>Ascomycota</taxon>
        <taxon>Pezizomycotina</taxon>
        <taxon>Sordariomycetes</taxon>
        <taxon>Sordariomycetidae</taxon>
        <taxon>Sordariales</taxon>
        <taxon>Podosporaceae</taxon>
        <taxon>Triangularia</taxon>
    </lineage>
</organism>
<dbReference type="CDD" id="cd12163">
    <property type="entry name" value="2-Hacid_dh_5"/>
    <property type="match status" value="1"/>
</dbReference>
<evidence type="ECO:0000313" key="9">
    <source>
        <dbReference type="EMBL" id="KAK4194882.1"/>
    </source>
</evidence>
<dbReference type="GO" id="GO:0005506">
    <property type="term" value="F:iron ion binding"/>
    <property type="evidence" value="ECO:0007669"/>
    <property type="project" value="InterPro"/>
</dbReference>
<evidence type="ECO:0000256" key="1">
    <source>
        <dbReference type="ARBA" id="ARBA00001971"/>
    </source>
</evidence>
<dbReference type="InterPro" id="IPR047146">
    <property type="entry name" value="Cyt_P450_E_CYP52_fungi"/>
</dbReference>
<dbReference type="PANTHER" id="PTHR24287:SF1">
    <property type="entry name" value="P450, PUTATIVE (EUROFUNG)-RELATED"/>
    <property type="match status" value="1"/>
</dbReference>
<dbReference type="InterPro" id="IPR002974">
    <property type="entry name" value="Cyt_P450_E_CYP52_ascomycetes"/>
</dbReference>
<evidence type="ECO:0000256" key="7">
    <source>
        <dbReference type="ARBA" id="ARBA00023033"/>
    </source>
</evidence>
<accession>A0AAN6XA62</accession>
<dbReference type="PRINTS" id="PR00385">
    <property type="entry name" value="P450"/>
</dbReference>
<dbReference type="AlphaFoldDB" id="A0AAN6XA62"/>
<keyword evidence="3" id="KW-0349">Heme</keyword>
<dbReference type="PROSITE" id="PS00065">
    <property type="entry name" value="D_2_HYDROXYACID_DH_1"/>
    <property type="match status" value="1"/>
</dbReference>
<feature type="domain" description="D-isomer specific 2-hydroxyacid dehydrogenase NAD-binding" evidence="8">
    <location>
        <begin position="658"/>
        <end position="758"/>
    </location>
</feature>
<dbReference type="Pfam" id="PF00067">
    <property type="entry name" value="p450"/>
    <property type="match status" value="1"/>
</dbReference>
<keyword evidence="10" id="KW-1185">Reference proteome</keyword>
<keyword evidence="5" id="KW-0560">Oxidoreductase</keyword>
<name>A0AAN6XA62_9PEZI</name>
<evidence type="ECO:0000256" key="3">
    <source>
        <dbReference type="ARBA" id="ARBA00022617"/>
    </source>
</evidence>
<dbReference type="InterPro" id="IPR036396">
    <property type="entry name" value="Cyt_P450_sf"/>
</dbReference>
<dbReference type="Gene3D" id="1.10.630.10">
    <property type="entry name" value="Cytochrome P450"/>
    <property type="match status" value="1"/>
</dbReference>
<evidence type="ECO:0000259" key="8">
    <source>
        <dbReference type="Pfam" id="PF02826"/>
    </source>
</evidence>
<sequence>MPTKGFMGFGRLVESVKATNADKGPQYVVETIDKEMGGDVHTCVVPIADYELIVTRDPSNVQAMLAGKAADWEVGEARNASWRPLFGDGVFTSRGGLEALTYLFSAMDRSYGASSEKGWTTKFDMQPLFYNMTLDITTELIYGYSVHSQNPSERVELPVFPGYESPDRENIGTHMDAGKAWVETRGALWKYRWLLPTKEFNAHCAAVHKYAEWFVQLGLQRGDKYLAGIESETGLSTRRYILLDELAKVTQDPVELRSQTLNILTAGRDTTASLIGWIFYFLSRHPEVFNKLREQILQQFGPYKPSEPSGIDFKELRNFVPYITSVINEALRMAPVIPLNERVAIRNTVLPRGGGADGKSPIFVPKGKRVLIPTYAMTRRDDIWGPDVDDIRPERWEENGGRKFGFELLQGDDKIENAQEPADAPMRFHHTIENRSGSGTLRGHKLMMVMPWDQPAEFIEKLKIEFPGLQVAAYRQQEWDQTWAPFPDEEWKDVTVLLTFTVLPTPEQAPKLEYVQLMSAGANHVLGLPIFKDTDASFCTANGVHGPQISEWIIGTYLAFQHRFPQYQEKQKEGRWDRSDLNLIDDAVQKTIGILGYGSIGRQTARLATAMGMNVYAYTLHPRTTPASKKDTSWTPPGLGDPDGIYPSKWFSGSSTEDLHAFLASGLDLLVIATPLTPSTEHLLSAAEFELLAAEGKKRRTFVSNIARGPVVNTPDLINALKEGLIRGAALDVTDPEPLPDGHELWNTENVIITPHVSGASTHYNERVLSILEYNLRRLSEDREPVNKVNKKEGY</sequence>
<evidence type="ECO:0000256" key="4">
    <source>
        <dbReference type="ARBA" id="ARBA00022723"/>
    </source>
</evidence>
<dbReference type="GO" id="GO:0016712">
    <property type="term" value="F:oxidoreductase activity, acting on paired donors, with incorporation or reduction of molecular oxygen, reduced flavin or flavoprotein as one donor, and incorporation of one atom of oxygen"/>
    <property type="evidence" value="ECO:0007669"/>
    <property type="project" value="InterPro"/>
</dbReference>
<dbReference type="GO" id="GO:0051287">
    <property type="term" value="F:NAD binding"/>
    <property type="evidence" value="ECO:0007669"/>
    <property type="project" value="InterPro"/>
</dbReference>
<dbReference type="InterPro" id="IPR006140">
    <property type="entry name" value="D-isomer_DH_NAD-bd"/>
</dbReference>
<evidence type="ECO:0000256" key="6">
    <source>
        <dbReference type="ARBA" id="ARBA00023004"/>
    </source>
</evidence>
<comment type="caution">
    <text evidence="9">The sequence shown here is derived from an EMBL/GenBank/DDBJ whole genome shotgun (WGS) entry which is preliminary data.</text>
</comment>
<reference evidence="9" key="2">
    <citation type="submission" date="2023-05" db="EMBL/GenBank/DDBJ databases">
        <authorList>
            <consortium name="Lawrence Berkeley National Laboratory"/>
            <person name="Steindorff A."/>
            <person name="Hensen N."/>
            <person name="Bonometti L."/>
            <person name="Westerberg I."/>
            <person name="Brannstrom I.O."/>
            <person name="Guillou S."/>
            <person name="Cros-Aarteil S."/>
            <person name="Calhoun S."/>
            <person name="Haridas S."/>
            <person name="Kuo A."/>
            <person name="Mondo S."/>
            <person name="Pangilinan J."/>
            <person name="Riley R."/>
            <person name="Labutti K."/>
            <person name="Andreopoulos B."/>
            <person name="Lipzen A."/>
            <person name="Chen C."/>
            <person name="Yanf M."/>
            <person name="Daum C."/>
            <person name="Ng V."/>
            <person name="Clum A."/>
            <person name="Ohm R."/>
            <person name="Martin F."/>
            <person name="Silar P."/>
            <person name="Natvig D."/>
            <person name="Lalanne C."/>
            <person name="Gautier V."/>
            <person name="Ament-Velasquez S.L."/>
            <person name="Kruys A."/>
            <person name="Hutchinson M.I."/>
            <person name="Powell A.J."/>
            <person name="Barry K."/>
            <person name="Miller A.N."/>
            <person name="Grigoriev I.V."/>
            <person name="Debuchy R."/>
            <person name="Gladieux P."/>
            <person name="Thoren M.H."/>
            <person name="Johannesson H."/>
        </authorList>
    </citation>
    <scope>NUCLEOTIDE SEQUENCE</scope>
    <source>
        <strain evidence="9">CBS 315.58</strain>
    </source>
</reference>
<dbReference type="InterPro" id="IPR036291">
    <property type="entry name" value="NAD(P)-bd_dom_sf"/>
</dbReference>
<dbReference type="Gene3D" id="3.40.50.720">
    <property type="entry name" value="NAD(P)-binding Rossmann-like Domain"/>
    <property type="match status" value="2"/>
</dbReference>
<keyword evidence="6" id="KW-0408">Iron</keyword>
<comment type="similarity">
    <text evidence="2">Belongs to the cytochrome P450 family.</text>
</comment>
<dbReference type="Pfam" id="PF02826">
    <property type="entry name" value="2-Hacid_dh_C"/>
    <property type="match status" value="2"/>
</dbReference>
<protein>
    <submittedName>
        <fullName evidence="9">Oxidoreductase-like protein</fullName>
    </submittedName>
</protein>
<gene>
    <name evidence="9" type="ORF">QBC40DRAFT_343846</name>
</gene>
<dbReference type="PANTHER" id="PTHR24287">
    <property type="entry name" value="P450, PUTATIVE (EUROFUNG)-RELATED"/>
    <property type="match status" value="1"/>
</dbReference>
<dbReference type="EMBL" id="MU864035">
    <property type="protein sequence ID" value="KAK4194882.1"/>
    <property type="molecule type" value="Genomic_DNA"/>
</dbReference>
<dbReference type="GO" id="GO:0020037">
    <property type="term" value="F:heme binding"/>
    <property type="evidence" value="ECO:0007669"/>
    <property type="project" value="InterPro"/>
</dbReference>
<dbReference type="Proteomes" id="UP001303160">
    <property type="component" value="Unassembled WGS sequence"/>
</dbReference>
<dbReference type="InterPro" id="IPR029752">
    <property type="entry name" value="D-isomer_DH_CS1"/>
</dbReference>
<evidence type="ECO:0000256" key="5">
    <source>
        <dbReference type="ARBA" id="ARBA00023002"/>
    </source>
</evidence>
<reference evidence="9" key="1">
    <citation type="journal article" date="2023" name="Mol. Phylogenet. Evol.">
        <title>Genome-scale phylogeny and comparative genomics of the fungal order Sordariales.</title>
        <authorList>
            <person name="Hensen N."/>
            <person name="Bonometti L."/>
            <person name="Westerberg I."/>
            <person name="Brannstrom I.O."/>
            <person name="Guillou S."/>
            <person name="Cros-Aarteil S."/>
            <person name="Calhoun S."/>
            <person name="Haridas S."/>
            <person name="Kuo A."/>
            <person name="Mondo S."/>
            <person name="Pangilinan J."/>
            <person name="Riley R."/>
            <person name="LaButti K."/>
            <person name="Andreopoulos B."/>
            <person name="Lipzen A."/>
            <person name="Chen C."/>
            <person name="Yan M."/>
            <person name="Daum C."/>
            <person name="Ng V."/>
            <person name="Clum A."/>
            <person name="Steindorff A."/>
            <person name="Ohm R.A."/>
            <person name="Martin F."/>
            <person name="Silar P."/>
            <person name="Natvig D.O."/>
            <person name="Lalanne C."/>
            <person name="Gautier V."/>
            <person name="Ament-Velasquez S.L."/>
            <person name="Kruys A."/>
            <person name="Hutchinson M.I."/>
            <person name="Powell A.J."/>
            <person name="Barry K."/>
            <person name="Miller A.N."/>
            <person name="Grigoriev I.V."/>
            <person name="Debuchy R."/>
            <person name="Gladieux P."/>
            <person name="Hiltunen Thoren M."/>
            <person name="Johannesson H."/>
        </authorList>
    </citation>
    <scope>NUCLEOTIDE SEQUENCE</scope>
    <source>
        <strain evidence="9">CBS 315.58</strain>
    </source>
</reference>
<keyword evidence="4" id="KW-0479">Metal-binding</keyword>
<keyword evidence="7" id="KW-0503">Monooxygenase</keyword>
<evidence type="ECO:0000256" key="2">
    <source>
        <dbReference type="ARBA" id="ARBA00010617"/>
    </source>
</evidence>
<comment type="cofactor">
    <cofactor evidence="1">
        <name>heme</name>
        <dbReference type="ChEBI" id="CHEBI:30413"/>
    </cofactor>
</comment>
<proteinExistence type="inferred from homology"/>